<dbReference type="InterPro" id="IPR012677">
    <property type="entry name" value="Nucleotide-bd_a/b_plait_sf"/>
</dbReference>
<dbReference type="InterPro" id="IPR002942">
    <property type="entry name" value="S4_RNA-bd"/>
</dbReference>
<dbReference type="PROSITE" id="PS50889">
    <property type="entry name" value="S4"/>
    <property type="match status" value="1"/>
</dbReference>
<evidence type="ECO:0000313" key="4">
    <source>
        <dbReference type="EMBL" id="THG89252.1"/>
    </source>
</evidence>
<sequence length="257" mass="29499">MSIYQHFREDERSLVDQALTWKEEVKDYYKERLTDFLDPREQEILKTVVGIDEDVQLSFFGGRGDIERQRAHLAPSYIVADEETFACFLYSIEYPSKFVTLTHRDILGALMSIGLKREKFGDIIINGTDIQVILAKEVASYVEVNLTSIGKATVQLKRLPFSAQLELVDSWNERSGTISSLRLDAVLAEIYRVSRSKIEPYLAKGYVKVNWKVVENGSFQVKATDHFSVRGFGRSQLVSLDGKTKKDKWKIQYRLKG</sequence>
<evidence type="ECO:0000256" key="1">
    <source>
        <dbReference type="PROSITE-ProRule" id="PRU00182"/>
    </source>
</evidence>
<dbReference type="Gene3D" id="3.30.70.330">
    <property type="match status" value="1"/>
</dbReference>
<accession>A0A094WLR8</accession>
<dbReference type="SMART" id="SM00363">
    <property type="entry name" value="S4"/>
    <property type="match status" value="1"/>
</dbReference>
<dbReference type="AlphaFoldDB" id="A0A094WLR8"/>
<proteinExistence type="predicted"/>
<dbReference type="STRING" id="1218173.BALCAV_0208495"/>
<dbReference type="EMBL" id="ALPT02000022">
    <property type="protein sequence ID" value="KGA97766.1"/>
    <property type="molecule type" value="Genomic_DNA"/>
</dbReference>
<dbReference type="SUPFAM" id="SSF55174">
    <property type="entry name" value="Alpha-L RNA-binding motif"/>
    <property type="match status" value="1"/>
</dbReference>
<dbReference type="InterPro" id="IPR040591">
    <property type="entry name" value="RqcP2_RBD"/>
</dbReference>
<dbReference type="EMBL" id="JALP01000251">
    <property type="protein sequence ID" value="THG89252.1"/>
    <property type="molecule type" value="Genomic_DNA"/>
</dbReference>
<dbReference type="OrthoDB" id="9812787at2"/>
<protein>
    <submittedName>
        <fullName evidence="3">RNA-binding protein S4</fullName>
    </submittedName>
</protein>
<evidence type="ECO:0000313" key="5">
    <source>
        <dbReference type="Proteomes" id="UP000002754"/>
    </source>
</evidence>
<reference evidence="3 5" key="1">
    <citation type="journal article" date="2014" name="Genome Announc.">
        <title>Draft Genome Sequence of Bacillus alcalophilus AV1934, a Classic Alkaliphile Isolated from Human Feces in 1934.</title>
        <authorList>
            <person name="Attie O."/>
            <person name="Jayaprakash A."/>
            <person name="Shah H."/>
            <person name="Paulsen I.T."/>
            <person name="Morino M."/>
            <person name="Takahashi Y."/>
            <person name="Narumi I."/>
            <person name="Sachidanandam R."/>
            <person name="Satoh K."/>
            <person name="Ito M."/>
            <person name="Krulwich T.A."/>
        </authorList>
    </citation>
    <scope>NUCLEOTIDE SEQUENCE [LARGE SCALE GENOMIC DNA]</scope>
    <source>
        <strain evidence="3 5">AV1934</strain>
    </source>
</reference>
<feature type="domain" description="RNA-binding S4" evidence="2">
    <location>
        <begin position="181"/>
        <end position="238"/>
    </location>
</feature>
<dbReference type="Proteomes" id="UP000002754">
    <property type="component" value="Unassembled WGS sequence"/>
</dbReference>
<dbReference type="Proteomes" id="UP000297014">
    <property type="component" value="Unassembled WGS sequence"/>
</dbReference>
<gene>
    <name evidence="4" type="ORF">AJ85_18850</name>
    <name evidence="3" type="ORF">BALCAV_0208495</name>
</gene>
<dbReference type="Gene3D" id="3.30.1370.160">
    <property type="match status" value="1"/>
</dbReference>
<dbReference type="GO" id="GO:0003723">
    <property type="term" value="F:RNA binding"/>
    <property type="evidence" value="ECO:0007669"/>
    <property type="project" value="UniProtKB-KW"/>
</dbReference>
<evidence type="ECO:0000259" key="2">
    <source>
        <dbReference type="SMART" id="SM00363"/>
    </source>
</evidence>
<dbReference type="Pfam" id="PF01479">
    <property type="entry name" value="S4"/>
    <property type="match status" value="1"/>
</dbReference>
<dbReference type="RefSeq" id="WP_040323791.1">
    <property type="nucleotide sequence ID" value="NZ_ALPT02000022.1"/>
</dbReference>
<evidence type="ECO:0000313" key="6">
    <source>
        <dbReference type="Proteomes" id="UP000297014"/>
    </source>
</evidence>
<dbReference type="InterPro" id="IPR036986">
    <property type="entry name" value="S4_RNA-bd_sf"/>
</dbReference>
<comment type="caution">
    <text evidence="3">The sequence shown here is derived from an EMBL/GenBank/DDBJ whole genome shotgun (WGS) entry which is preliminary data.</text>
</comment>
<keyword evidence="5" id="KW-1185">Reference proteome</keyword>
<organism evidence="3 5">
    <name type="scientific">Alkalihalobacillus alcalophilus ATCC 27647 = CGMCC 1.3604</name>
    <dbReference type="NCBI Taxonomy" id="1218173"/>
    <lineage>
        <taxon>Bacteria</taxon>
        <taxon>Bacillati</taxon>
        <taxon>Bacillota</taxon>
        <taxon>Bacilli</taxon>
        <taxon>Bacillales</taxon>
        <taxon>Bacillaceae</taxon>
        <taxon>Alkalihalobacillus</taxon>
    </lineage>
</organism>
<dbReference type="CDD" id="cd00165">
    <property type="entry name" value="S4"/>
    <property type="match status" value="1"/>
</dbReference>
<evidence type="ECO:0000313" key="3">
    <source>
        <dbReference type="EMBL" id="KGA97766.1"/>
    </source>
</evidence>
<keyword evidence="1" id="KW-0694">RNA-binding</keyword>
<dbReference type="PANTHER" id="PTHR13633:SF3">
    <property type="entry name" value="MITOCHONDRIAL TRANSCRIPTION RESCUE FACTOR 1"/>
    <property type="match status" value="1"/>
</dbReference>
<dbReference type="Pfam" id="PF17774">
    <property type="entry name" value="YlmH_RBD"/>
    <property type="match status" value="1"/>
</dbReference>
<dbReference type="PANTHER" id="PTHR13633">
    <property type="entry name" value="MITOCHONDRIAL TRANSCRIPTION RESCUE FACTOR 1"/>
    <property type="match status" value="1"/>
</dbReference>
<dbReference type="Gene3D" id="3.10.290.10">
    <property type="entry name" value="RNA-binding S4 domain"/>
    <property type="match status" value="1"/>
</dbReference>
<dbReference type="eggNOG" id="COG2302">
    <property type="taxonomic scope" value="Bacteria"/>
</dbReference>
<reference evidence="4 6" key="2">
    <citation type="submission" date="2014-01" db="EMBL/GenBank/DDBJ databases">
        <title>Draft genome sequencing of Bacillus alcalophilus CGMCC 1.3604.</title>
        <authorList>
            <person name="Yang J."/>
            <person name="Diao L."/>
            <person name="Yang S."/>
        </authorList>
    </citation>
    <scope>NUCLEOTIDE SEQUENCE [LARGE SCALE GENOMIC DNA]</scope>
    <source>
        <strain evidence="4 6">CGMCC 1.3604</strain>
    </source>
</reference>
<name>A0A094WLR8_ALKAL</name>